<comment type="similarity">
    <text evidence="1">Belongs to the thiolase-like superfamily. HMG-CoA synthase family.</text>
</comment>
<evidence type="ECO:0000259" key="3">
    <source>
        <dbReference type="Pfam" id="PF01154"/>
    </source>
</evidence>
<proteinExistence type="inferred from homology"/>
<accession>A0A7N2LBT1</accession>
<dbReference type="Gramene" id="QL03p064778:mrna">
    <property type="protein sequence ID" value="QL03p064778:mrna"/>
    <property type="gene ID" value="QL03p064778"/>
</dbReference>
<feature type="domain" description="Hydroxymethylglutaryl-coenzyme A synthase C-terminal" evidence="4">
    <location>
        <begin position="56"/>
        <end position="83"/>
    </location>
</feature>
<reference evidence="5 6" key="1">
    <citation type="journal article" date="2016" name="G3 (Bethesda)">
        <title>First Draft Assembly and Annotation of the Genome of a California Endemic Oak Quercus lobata Nee (Fagaceae).</title>
        <authorList>
            <person name="Sork V.L."/>
            <person name="Fitz-Gibbon S.T."/>
            <person name="Puiu D."/>
            <person name="Crepeau M."/>
            <person name="Gugger P.F."/>
            <person name="Sherman R."/>
            <person name="Stevens K."/>
            <person name="Langley C.H."/>
            <person name="Pellegrini M."/>
            <person name="Salzberg S.L."/>
        </authorList>
    </citation>
    <scope>NUCLEOTIDE SEQUENCE [LARGE SCALE GENOMIC DNA]</scope>
    <source>
        <strain evidence="5 6">cv. SW786</strain>
    </source>
</reference>
<dbReference type="PANTHER" id="PTHR43323:SF2">
    <property type="entry name" value="HYDROXYMETHYLGLUTARYL-COA SYNTHASE"/>
    <property type="match status" value="1"/>
</dbReference>
<organism evidence="5 6">
    <name type="scientific">Quercus lobata</name>
    <name type="common">Valley oak</name>
    <dbReference type="NCBI Taxonomy" id="97700"/>
    <lineage>
        <taxon>Eukaryota</taxon>
        <taxon>Viridiplantae</taxon>
        <taxon>Streptophyta</taxon>
        <taxon>Embryophyta</taxon>
        <taxon>Tracheophyta</taxon>
        <taxon>Spermatophyta</taxon>
        <taxon>Magnoliopsida</taxon>
        <taxon>eudicotyledons</taxon>
        <taxon>Gunneridae</taxon>
        <taxon>Pentapetalae</taxon>
        <taxon>rosids</taxon>
        <taxon>fabids</taxon>
        <taxon>Fagales</taxon>
        <taxon>Fagaceae</taxon>
        <taxon>Quercus</taxon>
    </lineage>
</organism>
<dbReference type="InterPro" id="IPR013528">
    <property type="entry name" value="HMG_CoA_synth_N"/>
</dbReference>
<dbReference type="InterPro" id="IPR013746">
    <property type="entry name" value="HMG_CoA_synt_C_dom"/>
</dbReference>
<reference evidence="5" key="2">
    <citation type="submission" date="2021-01" db="UniProtKB">
        <authorList>
            <consortium name="EnsemblPlants"/>
        </authorList>
    </citation>
    <scope>IDENTIFICATION</scope>
</reference>
<dbReference type="GO" id="GO:0006084">
    <property type="term" value="P:acetyl-CoA metabolic process"/>
    <property type="evidence" value="ECO:0007669"/>
    <property type="project" value="InterPro"/>
</dbReference>
<feature type="domain" description="Hydroxymethylglutaryl-coenzyme A synthase N-terminal" evidence="3">
    <location>
        <begin position="2"/>
        <end position="55"/>
    </location>
</feature>
<evidence type="ECO:0000313" key="6">
    <source>
        <dbReference type="Proteomes" id="UP000594261"/>
    </source>
</evidence>
<evidence type="ECO:0000256" key="2">
    <source>
        <dbReference type="ARBA" id="ARBA00022679"/>
    </source>
</evidence>
<dbReference type="EnsemblPlants" id="QL03p064778:mrna">
    <property type="protein sequence ID" value="QL03p064778:mrna"/>
    <property type="gene ID" value="QL03p064778"/>
</dbReference>
<dbReference type="Pfam" id="PF01154">
    <property type="entry name" value="HMG_CoA_synt_N"/>
    <property type="match status" value="1"/>
</dbReference>
<dbReference type="PANTHER" id="PTHR43323">
    <property type="entry name" value="3-HYDROXY-3-METHYLGLUTARYL COENZYME A SYNTHASE"/>
    <property type="match status" value="1"/>
</dbReference>
<dbReference type="Proteomes" id="UP000594261">
    <property type="component" value="Chromosome 3"/>
</dbReference>
<dbReference type="Gene3D" id="3.40.47.10">
    <property type="match status" value="1"/>
</dbReference>
<dbReference type="GO" id="GO:0010142">
    <property type="term" value="P:farnesyl diphosphate biosynthetic process, mevalonate pathway"/>
    <property type="evidence" value="ECO:0007669"/>
    <property type="project" value="InterPro"/>
</dbReference>
<dbReference type="GO" id="GO:0004421">
    <property type="term" value="F:hydroxymethylglutaryl-CoA synthase activity"/>
    <property type="evidence" value="ECO:0007669"/>
    <property type="project" value="InterPro"/>
</dbReference>
<evidence type="ECO:0000313" key="5">
    <source>
        <dbReference type="EnsemblPlants" id="QL03p064778:mrna"/>
    </source>
</evidence>
<dbReference type="AlphaFoldDB" id="A0A7N2LBT1"/>
<keyword evidence="2" id="KW-0808">Transferase</keyword>
<dbReference type="Pfam" id="PF08540">
    <property type="entry name" value="HMG_CoA_synt_C"/>
    <property type="match status" value="1"/>
</dbReference>
<dbReference type="InParanoid" id="A0A7N2LBT1"/>
<evidence type="ECO:0000259" key="4">
    <source>
        <dbReference type="Pfam" id="PF08540"/>
    </source>
</evidence>
<dbReference type="EMBL" id="LRBV02000003">
    <property type="status" value="NOT_ANNOTATED_CDS"/>
    <property type="molecule type" value="Genomic_DNA"/>
</dbReference>
<keyword evidence="6" id="KW-1185">Reference proteome</keyword>
<protein>
    <submittedName>
        <fullName evidence="5">Uncharacterized protein</fullName>
    </submittedName>
</protein>
<sequence>MLWGSFNWVESSSCDGFAFECRLYGPGFLQVYAEGPAQPIGGVAAIAILIGPDAPITFESTVRGTYLAHAYDFYKPNLASEYSAPFLCRILQLRYAIQSKRPLRVWKEKTEREAVMSLCQQQL</sequence>
<dbReference type="InterPro" id="IPR016039">
    <property type="entry name" value="Thiolase-like"/>
</dbReference>
<name>A0A7N2LBT1_QUELO</name>
<evidence type="ECO:0000256" key="1">
    <source>
        <dbReference type="ARBA" id="ARBA00007061"/>
    </source>
</evidence>